<sequence>MSEAEQKKPININNLPFSVLLKIFSFIPSDDRVLDVCFVCKLWHQVCFDGSFWKKLEFMGRKLVDDEVLIRSAKYSNNVISAELQGCNKITEQGLLEFSKLCPNLEKIALNGCTSTGISESTMIAFVKNCTKLTSLHLSSIGMNDICLFTFAKYLKNLQFLDLNHNSKVTNRGMIAVIKDCKNLTKIKINDNDMITDDLLLILGERERTEKRLETLHIALTKITGKGIRMLPPMRCLKSLDIGRVTKVTSEDFKGISYLTELTYLNIGMQNEFNDECLEVIAKNLQKLTEVHLTGTSITDEGLKHVAKYWKELEGIDIGHTAVTHLGLTILCENLPKLADLHVMGCSKANEVAVHKLMTAYPNIKFETFWTSAQEMLGIPQGMTEKDFPMDDIAAVLAYLRSCRKKKRKIASGGQMVAS</sequence>
<keyword evidence="1" id="KW-0833">Ubl conjugation pathway</keyword>
<dbReference type="Gene3D" id="3.80.10.10">
    <property type="entry name" value="Ribonuclease Inhibitor"/>
    <property type="match status" value="1"/>
</dbReference>
<dbReference type="InterPro" id="IPR001611">
    <property type="entry name" value="Leu-rich_rpt"/>
</dbReference>
<evidence type="ECO:0000313" key="3">
    <source>
        <dbReference type="EMBL" id="CAB3245099.1"/>
    </source>
</evidence>
<proteinExistence type="evidence at transcript level"/>
<organism evidence="3">
    <name type="scientific">Phallusia mammillata</name>
    <dbReference type="NCBI Taxonomy" id="59560"/>
    <lineage>
        <taxon>Eukaryota</taxon>
        <taxon>Metazoa</taxon>
        <taxon>Chordata</taxon>
        <taxon>Tunicata</taxon>
        <taxon>Ascidiacea</taxon>
        <taxon>Phlebobranchia</taxon>
        <taxon>Ascidiidae</taxon>
        <taxon>Phallusia</taxon>
    </lineage>
</organism>
<dbReference type="Pfam" id="PF25372">
    <property type="entry name" value="DUF7885"/>
    <property type="match status" value="1"/>
</dbReference>
<protein>
    <submittedName>
        <fullName evidence="3">F-box/LRR-repeat protein 17</fullName>
    </submittedName>
</protein>
<dbReference type="Gene3D" id="1.20.1280.50">
    <property type="match status" value="1"/>
</dbReference>
<dbReference type="InterPro" id="IPR006553">
    <property type="entry name" value="Leu-rich_rpt_Cys-con_subtyp"/>
</dbReference>
<dbReference type="AlphaFoldDB" id="A0A6F9DDD8"/>
<dbReference type="InterPro" id="IPR036047">
    <property type="entry name" value="F-box-like_dom_sf"/>
</dbReference>
<dbReference type="EMBL" id="LR785101">
    <property type="protein sequence ID" value="CAB3245099.1"/>
    <property type="molecule type" value="mRNA"/>
</dbReference>
<evidence type="ECO:0000259" key="2">
    <source>
        <dbReference type="PROSITE" id="PS50181"/>
    </source>
</evidence>
<dbReference type="GO" id="GO:0019005">
    <property type="term" value="C:SCF ubiquitin ligase complex"/>
    <property type="evidence" value="ECO:0007669"/>
    <property type="project" value="TreeGrafter"/>
</dbReference>
<dbReference type="InterPro" id="IPR001810">
    <property type="entry name" value="F-box_dom"/>
</dbReference>
<dbReference type="SUPFAM" id="SSF81383">
    <property type="entry name" value="F-box domain"/>
    <property type="match status" value="1"/>
</dbReference>
<feature type="domain" description="F-box" evidence="2">
    <location>
        <begin position="9"/>
        <end position="56"/>
    </location>
</feature>
<dbReference type="PANTHER" id="PTHR13318">
    <property type="entry name" value="PARTNER OF PAIRED, ISOFORM B-RELATED"/>
    <property type="match status" value="1"/>
</dbReference>
<reference evidence="3" key="1">
    <citation type="submission" date="2020-04" db="EMBL/GenBank/DDBJ databases">
        <authorList>
            <person name="Neveu A P."/>
        </authorList>
    </citation>
    <scope>NUCLEOTIDE SEQUENCE</scope>
    <source>
        <tissue evidence="3">Whole embryo</tissue>
    </source>
</reference>
<dbReference type="SUPFAM" id="SSF52047">
    <property type="entry name" value="RNI-like"/>
    <property type="match status" value="1"/>
</dbReference>
<dbReference type="SMART" id="SM00367">
    <property type="entry name" value="LRR_CC"/>
    <property type="match status" value="6"/>
</dbReference>
<evidence type="ECO:0000256" key="1">
    <source>
        <dbReference type="ARBA" id="ARBA00022786"/>
    </source>
</evidence>
<dbReference type="Pfam" id="PF12937">
    <property type="entry name" value="F-box-like"/>
    <property type="match status" value="1"/>
</dbReference>
<gene>
    <name evidence="3" type="primary">Fbxl17</name>
</gene>
<dbReference type="InterPro" id="IPR057207">
    <property type="entry name" value="FBXL15_LRR"/>
</dbReference>
<accession>A0A6F9DDD8</accession>
<dbReference type="PROSITE" id="PS50181">
    <property type="entry name" value="FBOX"/>
    <property type="match status" value="1"/>
</dbReference>
<dbReference type="Pfam" id="PF13516">
    <property type="entry name" value="LRR_6"/>
    <property type="match status" value="1"/>
</dbReference>
<dbReference type="GO" id="GO:0031146">
    <property type="term" value="P:SCF-dependent proteasomal ubiquitin-dependent protein catabolic process"/>
    <property type="evidence" value="ECO:0007669"/>
    <property type="project" value="TreeGrafter"/>
</dbReference>
<name>A0A6F9DDD8_9ASCI</name>
<dbReference type="InterPro" id="IPR032675">
    <property type="entry name" value="LRR_dom_sf"/>
</dbReference>